<feature type="compositionally biased region" description="Polar residues" evidence="1">
    <location>
        <begin position="89"/>
        <end position="100"/>
    </location>
</feature>
<comment type="caution">
    <text evidence="3">The sequence shown here is derived from an EMBL/GenBank/DDBJ whole genome shotgun (WGS) entry which is preliminary data.</text>
</comment>
<organism evidence="3 4">
    <name type="scientific">Candidatus Iainarchaeum sp</name>
    <dbReference type="NCBI Taxonomy" id="3101447"/>
    <lineage>
        <taxon>Archaea</taxon>
        <taxon>Candidatus Iainarchaeota</taxon>
        <taxon>Candidatus Iainarchaeia</taxon>
        <taxon>Candidatus Iainarchaeales</taxon>
        <taxon>Candidatus Iainarchaeaceae</taxon>
        <taxon>Candidatus Iainarchaeum</taxon>
    </lineage>
</organism>
<keyword evidence="2" id="KW-0472">Membrane</keyword>
<name>A0A7J4J1M2_9ARCH</name>
<dbReference type="AlphaFoldDB" id="A0A7J4J1M2"/>
<evidence type="ECO:0000256" key="2">
    <source>
        <dbReference type="SAM" id="Phobius"/>
    </source>
</evidence>
<sequence length="189" mass="19396">MAEGDRKVVLTANAGRLDPGTNYFFTISNAIRDIAGNSGNFGATLSDKASHQFTTIAIPVPAPASPPDNAQVTGGGGGGKLFRKISQRIGDSNASDTNSANRKEPPKSASIGQGELNAGLPFKNGSQNSSLPQSSTDGKTPTGMIVLPSEELTKDGVIESLARMPSALVGAVLAVAIIAMAVFAMLQKR</sequence>
<accession>A0A7J4J1M2</accession>
<evidence type="ECO:0000256" key="1">
    <source>
        <dbReference type="SAM" id="MobiDB-lite"/>
    </source>
</evidence>
<evidence type="ECO:0000313" key="4">
    <source>
        <dbReference type="Proteomes" id="UP000565078"/>
    </source>
</evidence>
<reference evidence="4" key="1">
    <citation type="journal article" date="2020" name="bioRxiv">
        <title>A rank-normalized archaeal taxonomy based on genome phylogeny resolves widespread incomplete and uneven classifications.</title>
        <authorList>
            <person name="Rinke C."/>
            <person name="Chuvochina M."/>
            <person name="Mussig A.J."/>
            <person name="Chaumeil P.-A."/>
            <person name="Waite D.W."/>
            <person name="Whitman W.B."/>
            <person name="Parks D.H."/>
            <person name="Hugenholtz P."/>
        </authorList>
    </citation>
    <scope>NUCLEOTIDE SEQUENCE [LARGE SCALE GENOMIC DNA]</scope>
</reference>
<keyword evidence="2" id="KW-0812">Transmembrane</keyword>
<feature type="compositionally biased region" description="Polar residues" evidence="1">
    <location>
        <begin position="124"/>
        <end position="139"/>
    </location>
</feature>
<protein>
    <submittedName>
        <fullName evidence="3">Ig-like domain-containing protein</fullName>
    </submittedName>
</protein>
<gene>
    <name evidence="3" type="ORF">HA254_00485</name>
</gene>
<evidence type="ECO:0000313" key="3">
    <source>
        <dbReference type="EMBL" id="HIH09126.1"/>
    </source>
</evidence>
<proteinExistence type="predicted"/>
<keyword evidence="2" id="KW-1133">Transmembrane helix</keyword>
<dbReference type="Proteomes" id="UP000565078">
    <property type="component" value="Unassembled WGS sequence"/>
</dbReference>
<feature type="transmembrane region" description="Helical" evidence="2">
    <location>
        <begin position="167"/>
        <end position="186"/>
    </location>
</feature>
<dbReference type="EMBL" id="DUGC01000008">
    <property type="protein sequence ID" value="HIH09126.1"/>
    <property type="molecule type" value="Genomic_DNA"/>
</dbReference>
<feature type="region of interest" description="Disordered" evidence="1">
    <location>
        <begin position="59"/>
        <end position="144"/>
    </location>
</feature>